<comment type="caution">
    <text evidence="2">The sequence shown here is derived from an EMBL/GenBank/DDBJ whole genome shotgun (WGS) entry which is preliminary data.</text>
</comment>
<keyword evidence="3" id="KW-1185">Reference proteome</keyword>
<feature type="non-terminal residue" evidence="2">
    <location>
        <position position="90"/>
    </location>
</feature>
<dbReference type="Proteomes" id="UP000478052">
    <property type="component" value="Unassembled WGS sequence"/>
</dbReference>
<organism evidence="2 3">
    <name type="scientific">Aphis craccivora</name>
    <name type="common">Cowpea aphid</name>
    <dbReference type="NCBI Taxonomy" id="307492"/>
    <lineage>
        <taxon>Eukaryota</taxon>
        <taxon>Metazoa</taxon>
        <taxon>Ecdysozoa</taxon>
        <taxon>Arthropoda</taxon>
        <taxon>Hexapoda</taxon>
        <taxon>Insecta</taxon>
        <taxon>Pterygota</taxon>
        <taxon>Neoptera</taxon>
        <taxon>Paraneoptera</taxon>
        <taxon>Hemiptera</taxon>
        <taxon>Sternorrhyncha</taxon>
        <taxon>Aphidomorpha</taxon>
        <taxon>Aphidoidea</taxon>
        <taxon>Aphididae</taxon>
        <taxon>Aphidini</taxon>
        <taxon>Aphis</taxon>
        <taxon>Aphis</taxon>
    </lineage>
</organism>
<gene>
    <name evidence="2" type="ORF">FWK35_00020150</name>
</gene>
<evidence type="ECO:0000313" key="2">
    <source>
        <dbReference type="EMBL" id="KAF0753806.1"/>
    </source>
</evidence>
<proteinExistence type="predicted"/>
<sequence length="90" mass="10079">MTKWEPENIALAMTAKFITKYIGEQVIQEVVSLSNGDLNCVHKVTDRHLNAIGSQQQNTKLAIQVLSNSMVKAISYLGQKNLLQFTNCKK</sequence>
<dbReference type="AlphaFoldDB" id="A0A6G0YDZ8"/>
<evidence type="ECO:0000313" key="3">
    <source>
        <dbReference type="Proteomes" id="UP000478052"/>
    </source>
</evidence>
<name>A0A6G0YDZ8_APHCR</name>
<evidence type="ECO:0000259" key="1">
    <source>
        <dbReference type="Pfam" id="PF21788"/>
    </source>
</evidence>
<dbReference type="EMBL" id="VUJU01004612">
    <property type="protein sequence ID" value="KAF0753806.1"/>
    <property type="molecule type" value="Genomic_DNA"/>
</dbReference>
<accession>A0A6G0YDZ8</accession>
<reference evidence="2 3" key="1">
    <citation type="submission" date="2019-08" db="EMBL/GenBank/DDBJ databases">
        <title>Whole genome of Aphis craccivora.</title>
        <authorList>
            <person name="Voronova N.V."/>
            <person name="Shulinski R.S."/>
            <person name="Bandarenka Y.V."/>
            <person name="Zhorov D.G."/>
            <person name="Warner D."/>
        </authorList>
    </citation>
    <scope>NUCLEOTIDE SEQUENCE [LARGE SCALE GENOMIC DNA]</scope>
    <source>
        <strain evidence="2">180601</strain>
        <tissue evidence="2">Whole Body</tissue>
    </source>
</reference>
<dbReference type="OrthoDB" id="6627680at2759"/>
<feature type="domain" description="Transposable element P transposase-like GTP-binding insertion" evidence="1">
    <location>
        <begin position="19"/>
        <end position="89"/>
    </location>
</feature>
<dbReference type="InterPro" id="IPR048366">
    <property type="entry name" value="TNP-like_GBD"/>
</dbReference>
<dbReference type="Pfam" id="PF21788">
    <property type="entry name" value="TNP-like_GBD"/>
    <property type="match status" value="1"/>
</dbReference>
<protein>
    <recommendedName>
        <fullName evidence="1">Transposable element P transposase-like GTP-binding insertion domain-containing protein</fullName>
    </recommendedName>
</protein>